<keyword evidence="4 6" id="KW-1133">Transmembrane helix</keyword>
<name>A0A437NDC5_9SPHN</name>
<evidence type="ECO:0000256" key="5">
    <source>
        <dbReference type="ARBA" id="ARBA00023136"/>
    </source>
</evidence>
<feature type="transmembrane region" description="Helical" evidence="6">
    <location>
        <begin position="128"/>
        <end position="147"/>
    </location>
</feature>
<dbReference type="Proteomes" id="UP000282837">
    <property type="component" value="Unassembled WGS sequence"/>
</dbReference>
<accession>A0A437NDC5</accession>
<keyword evidence="2" id="KW-1003">Cell membrane</keyword>
<dbReference type="SUPFAM" id="SSF103481">
    <property type="entry name" value="Multidrug resistance efflux transporter EmrE"/>
    <property type="match status" value="2"/>
</dbReference>
<proteinExistence type="predicted"/>
<dbReference type="InterPro" id="IPR000620">
    <property type="entry name" value="EamA_dom"/>
</dbReference>
<feature type="transmembrane region" description="Helical" evidence="6">
    <location>
        <begin position="153"/>
        <end position="172"/>
    </location>
</feature>
<dbReference type="InterPro" id="IPR051258">
    <property type="entry name" value="Diverse_Substrate_Transporter"/>
</dbReference>
<feature type="transmembrane region" description="Helical" evidence="6">
    <location>
        <begin position="184"/>
        <end position="202"/>
    </location>
</feature>
<evidence type="ECO:0000256" key="3">
    <source>
        <dbReference type="ARBA" id="ARBA00022692"/>
    </source>
</evidence>
<feature type="transmembrane region" description="Helical" evidence="6">
    <location>
        <begin position="43"/>
        <end position="65"/>
    </location>
</feature>
<gene>
    <name evidence="8" type="ORF">EOE18_02270</name>
</gene>
<comment type="subcellular location">
    <subcellularLocation>
        <location evidence="1">Cell membrane</location>
        <topology evidence="1">Multi-pass membrane protein</topology>
    </subcellularLocation>
</comment>
<dbReference type="InterPro" id="IPR037185">
    <property type="entry name" value="EmrE-like"/>
</dbReference>
<evidence type="ECO:0000259" key="7">
    <source>
        <dbReference type="Pfam" id="PF00892"/>
    </source>
</evidence>
<feature type="transmembrane region" description="Helical" evidence="6">
    <location>
        <begin position="243"/>
        <end position="263"/>
    </location>
</feature>
<feature type="transmembrane region" description="Helical" evidence="6">
    <location>
        <begin position="208"/>
        <end position="231"/>
    </location>
</feature>
<evidence type="ECO:0000256" key="1">
    <source>
        <dbReference type="ARBA" id="ARBA00004651"/>
    </source>
</evidence>
<feature type="transmembrane region" description="Helical" evidence="6">
    <location>
        <begin position="103"/>
        <end position="121"/>
    </location>
</feature>
<sequence length="293" mass="29943">MTTISAQSSSTPSLAAATPYLALACSITSFCVGTSFGKQLFPLVGAPGAVAYRVGFSALLLVLAFRPWRQPITRDGLLAVMRYGAVLGLMNLCFYMALRTIPLGLAIAIEFLGPLTVSLIHSRRPAHYAMVALAAAGLALLLPWQGASHALDPVGVLFGLGAGLFWGLYIIFGKRAAHVPSGQAVSLGMSTAALIVVPIGVVDAGSALLSPALVGMGLATALLSSSIPYTLEMVALKSIPANRFGVLMSVEPAVGALAGALLLGEHLAGLQWLAVALVIAASVGSVVMGDGKH</sequence>
<dbReference type="EMBL" id="SACO01000001">
    <property type="protein sequence ID" value="RVU07917.1"/>
    <property type="molecule type" value="Genomic_DNA"/>
</dbReference>
<organism evidence="8 9">
    <name type="scientific">Novosphingobium umbonatum</name>
    <dbReference type="NCBI Taxonomy" id="1908524"/>
    <lineage>
        <taxon>Bacteria</taxon>
        <taxon>Pseudomonadati</taxon>
        <taxon>Pseudomonadota</taxon>
        <taxon>Alphaproteobacteria</taxon>
        <taxon>Sphingomonadales</taxon>
        <taxon>Sphingomonadaceae</taxon>
        <taxon>Novosphingobium</taxon>
    </lineage>
</organism>
<comment type="caution">
    <text evidence="8">The sequence shown here is derived from an EMBL/GenBank/DDBJ whole genome shotgun (WGS) entry which is preliminary data.</text>
</comment>
<dbReference type="PANTHER" id="PTHR42920">
    <property type="entry name" value="OS03G0707200 PROTEIN-RELATED"/>
    <property type="match status" value="1"/>
</dbReference>
<dbReference type="PANTHER" id="PTHR42920:SF5">
    <property type="entry name" value="EAMA DOMAIN-CONTAINING PROTEIN"/>
    <property type="match status" value="1"/>
</dbReference>
<reference evidence="8 9" key="1">
    <citation type="submission" date="2019-01" db="EMBL/GenBank/DDBJ databases">
        <authorList>
            <person name="Chen W.-M."/>
        </authorList>
    </citation>
    <scope>NUCLEOTIDE SEQUENCE [LARGE SCALE GENOMIC DNA]</scope>
    <source>
        <strain evidence="8 9">FSY-9</strain>
    </source>
</reference>
<keyword evidence="3 6" id="KW-0812">Transmembrane</keyword>
<dbReference type="AlphaFoldDB" id="A0A437NDC5"/>
<keyword evidence="5 6" id="KW-0472">Membrane</keyword>
<evidence type="ECO:0000256" key="6">
    <source>
        <dbReference type="SAM" id="Phobius"/>
    </source>
</evidence>
<dbReference type="GO" id="GO:0005886">
    <property type="term" value="C:plasma membrane"/>
    <property type="evidence" value="ECO:0007669"/>
    <property type="project" value="UniProtKB-SubCell"/>
</dbReference>
<evidence type="ECO:0000256" key="2">
    <source>
        <dbReference type="ARBA" id="ARBA00022475"/>
    </source>
</evidence>
<keyword evidence="9" id="KW-1185">Reference proteome</keyword>
<evidence type="ECO:0000313" key="9">
    <source>
        <dbReference type="Proteomes" id="UP000282837"/>
    </source>
</evidence>
<evidence type="ECO:0000313" key="8">
    <source>
        <dbReference type="EMBL" id="RVU07917.1"/>
    </source>
</evidence>
<evidence type="ECO:0000256" key="4">
    <source>
        <dbReference type="ARBA" id="ARBA00022989"/>
    </source>
</evidence>
<dbReference type="Pfam" id="PF00892">
    <property type="entry name" value="EamA"/>
    <property type="match status" value="1"/>
</dbReference>
<protein>
    <submittedName>
        <fullName evidence="8">DMT family transporter</fullName>
    </submittedName>
</protein>
<feature type="domain" description="EamA" evidence="7">
    <location>
        <begin position="155"/>
        <end position="284"/>
    </location>
</feature>
<dbReference type="RefSeq" id="WP_127705722.1">
    <property type="nucleotide sequence ID" value="NZ_SACO01000001.1"/>
</dbReference>
<feature type="transmembrane region" description="Helical" evidence="6">
    <location>
        <begin position="269"/>
        <end position="289"/>
    </location>
</feature>
<dbReference type="OrthoDB" id="9815120at2"/>
<feature type="transmembrane region" description="Helical" evidence="6">
    <location>
        <begin position="77"/>
        <end position="97"/>
    </location>
</feature>